<dbReference type="GO" id="GO:0046872">
    <property type="term" value="F:metal ion binding"/>
    <property type="evidence" value="ECO:0007669"/>
    <property type="project" value="UniProtKB-KW"/>
</dbReference>
<dbReference type="RefSeq" id="WP_037454452.1">
    <property type="nucleotide sequence ID" value="NZ_JFHR01000044.1"/>
</dbReference>
<dbReference type="PATRIC" id="fig|46429.4.peg.3348"/>
<dbReference type="PANTHER" id="PTHR13096:SF8">
    <property type="entry name" value="RIBOSOMAL OXYGENASE 1"/>
    <property type="match status" value="1"/>
</dbReference>
<dbReference type="eggNOG" id="COG2850">
    <property type="taxonomic scope" value="Bacteria"/>
</dbReference>
<keyword evidence="4" id="KW-0560">Oxidoreductase</keyword>
<feature type="domain" description="JmjC" evidence="6">
    <location>
        <begin position="92"/>
        <end position="221"/>
    </location>
</feature>
<keyword evidence="5" id="KW-0408">Iron</keyword>
<evidence type="ECO:0000256" key="2">
    <source>
        <dbReference type="ARBA" id="ARBA00022723"/>
    </source>
</evidence>
<sequence>MQIRDFDVDLFLREYWQKRPLLIRNPWNAWRNPLDPDELAGLACEEDVESRLVTRYAGGLAMESGPLAEDRFSKLNGSWTLLVQAVDHHSPEVAGLIEPFRFVPDWRIDDVMVSYATDGGGVGPHFDQYDVFLVQGLGQRRWRVGPRCDAATPLLPHDDLRLIVDFEATGDWILEPGDILYVPPCFAHDGVAVGDDCMTYSIGFRAPSRAELVEGWCEHQVDGLGDEDRYADPDLPIQSNPGEIAAPAIDRLHAMVMEALSDRDAFARWFGLHNSLPKYAETDWRPEEAVDTQEVRGLLAQGVPLSRNPASRFSFIRQGEQVILLFVDGHCFDCAGDLAGLAEKLCAGSSLVVDPGLSASAEVIGLIAALIDQGSLAFDEGD</sequence>
<evidence type="ECO:0000256" key="5">
    <source>
        <dbReference type="ARBA" id="ARBA00023004"/>
    </source>
</evidence>
<dbReference type="GO" id="GO:0016706">
    <property type="term" value="F:2-oxoglutarate-dependent dioxygenase activity"/>
    <property type="evidence" value="ECO:0007669"/>
    <property type="project" value="TreeGrafter"/>
</dbReference>
<evidence type="ECO:0000256" key="1">
    <source>
        <dbReference type="ARBA" id="ARBA00001954"/>
    </source>
</evidence>
<dbReference type="OrthoDB" id="9764016at2"/>
<keyword evidence="2" id="KW-0479">Metal-binding</keyword>
<evidence type="ECO:0000256" key="3">
    <source>
        <dbReference type="ARBA" id="ARBA00022964"/>
    </source>
</evidence>
<dbReference type="Pfam" id="PF08007">
    <property type="entry name" value="JmjC_2"/>
    <property type="match status" value="1"/>
</dbReference>
<gene>
    <name evidence="7" type="ORF">BV95_03363</name>
</gene>
<dbReference type="InterPro" id="IPR039994">
    <property type="entry name" value="NO66-like"/>
</dbReference>
<dbReference type="Pfam" id="PF20514">
    <property type="entry name" value="WHD_ROXA"/>
    <property type="match status" value="1"/>
</dbReference>
<evidence type="ECO:0000313" key="8">
    <source>
        <dbReference type="Proteomes" id="UP000028411"/>
    </source>
</evidence>
<comment type="cofactor">
    <cofactor evidence="1">
        <name>Fe(2+)</name>
        <dbReference type="ChEBI" id="CHEBI:29033"/>
    </cofactor>
</comment>
<dbReference type="SMART" id="SM00558">
    <property type="entry name" value="JmjC"/>
    <property type="match status" value="1"/>
</dbReference>
<accession>A0A081RB07</accession>
<dbReference type="SUPFAM" id="SSF51197">
    <property type="entry name" value="Clavaminate synthase-like"/>
    <property type="match status" value="1"/>
</dbReference>
<evidence type="ECO:0000313" key="7">
    <source>
        <dbReference type="EMBL" id="KEQ52380.1"/>
    </source>
</evidence>
<evidence type="ECO:0000259" key="6">
    <source>
        <dbReference type="PROSITE" id="PS51184"/>
    </source>
</evidence>
<dbReference type="PROSITE" id="PS51184">
    <property type="entry name" value="JMJC"/>
    <property type="match status" value="1"/>
</dbReference>
<dbReference type="EMBL" id="JFHR01000044">
    <property type="protein sequence ID" value="KEQ52380.1"/>
    <property type="molecule type" value="Genomic_DNA"/>
</dbReference>
<dbReference type="Gene3D" id="2.60.120.650">
    <property type="entry name" value="Cupin"/>
    <property type="match status" value="1"/>
</dbReference>
<dbReference type="Proteomes" id="UP000028411">
    <property type="component" value="Unassembled WGS sequence"/>
</dbReference>
<dbReference type="InterPro" id="IPR046799">
    <property type="entry name" value="ROXA-like_wH"/>
</dbReference>
<reference evidence="7 8" key="1">
    <citation type="submission" date="2014-02" db="EMBL/GenBank/DDBJ databases">
        <title>Whole genome sequence of Sphingobium chlorophenolicum NBRC 16172.</title>
        <authorList>
            <person name="Gan H.M."/>
            <person name="Gan H.Y."/>
            <person name="Chew T.H."/>
            <person name="Savka M.A."/>
        </authorList>
    </citation>
    <scope>NUCLEOTIDE SEQUENCE [LARGE SCALE GENOMIC DNA]</scope>
    <source>
        <strain evidence="7 8">NBRC 16172</strain>
    </source>
</reference>
<comment type="caution">
    <text evidence="7">The sequence shown here is derived from an EMBL/GenBank/DDBJ whole genome shotgun (WGS) entry which is preliminary data.</text>
</comment>
<dbReference type="PANTHER" id="PTHR13096">
    <property type="entry name" value="MINA53 MYC INDUCED NUCLEAR ANTIGEN"/>
    <property type="match status" value="1"/>
</dbReference>
<name>A0A081RB07_SPHCR</name>
<evidence type="ECO:0000256" key="4">
    <source>
        <dbReference type="ARBA" id="ARBA00023002"/>
    </source>
</evidence>
<dbReference type="InterPro" id="IPR003347">
    <property type="entry name" value="JmjC_dom"/>
</dbReference>
<protein>
    <submittedName>
        <fullName evidence="7">Cupin 4 family protein</fullName>
    </submittedName>
</protein>
<proteinExistence type="predicted"/>
<dbReference type="Gene3D" id="3.40.366.30">
    <property type="entry name" value="50S ribosomal protein L16 arginine hydroxylase, Chain A, Domain 2"/>
    <property type="match status" value="1"/>
</dbReference>
<dbReference type="AlphaFoldDB" id="A0A081RB07"/>
<keyword evidence="3" id="KW-0223">Dioxygenase</keyword>
<organism evidence="7 8">
    <name type="scientific">Sphingobium chlorophenolicum</name>
    <dbReference type="NCBI Taxonomy" id="46429"/>
    <lineage>
        <taxon>Bacteria</taxon>
        <taxon>Pseudomonadati</taxon>
        <taxon>Pseudomonadota</taxon>
        <taxon>Alphaproteobacteria</taxon>
        <taxon>Sphingomonadales</taxon>
        <taxon>Sphingomonadaceae</taxon>
        <taxon>Sphingobium</taxon>
    </lineage>
</organism>